<comment type="caution">
    <text evidence="2">The sequence shown here is derived from an EMBL/GenBank/DDBJ whole genome shotgun (WGS) entry which is preliminary data.</text>
</comment>
<dbReference type="Proteomes" id="UP000314294">
    <property type="component" value="Unassembled WGS sequence"/>
</dbReference>
<reference evidence="2 3" key="1">
    <citation type="submission" date="2019-03" db="EMBL/GenBank/DDBJ databases">
        <title>First draft genome of Liparis tanakae, snailfish: a comprehensive survey of snailfish specific genes.</title>
        <authorList>
            <person name="Kim W."/>
            <person name="Song I."/>
            <person name="Jeong J.-H."/>
            <person name="Kim D."/>
            <person name="Kim S."/>
            <person name="Ryu S."/>
            <person name="Song J.Y."/>
            <person name="Lee S.K."/>
        </authorList>
    </citation>
    <scope>NUCLEOTIDE SEQUENCE [LARGE SCALE GENOMIC DNA]</scope>
    <source>
        <tissue evidence="2">Muscle</tissue>
    </source>
</reference>
<dbReference type="GO" id="GO:0098882">
    <property type="term" value="F:structural constituent of presynaptic active zone"/>
    <property type="evidence" value="ECO:0007669"/>
    <property type="project" value="TreeGrafter"/>
</dbReference>
<dbReference type="PANTHER" id="PTHR14113:SF6">
    <property type="entry name" value="PROTEIN PICCOLO"/>
    <property type="match status" value="1"/>
</dbReference>
<dbReference type="GO" id="GO:1904071">
    <property type="term" value="P:presynaptic active zone assembly"/>
    <property type="evidence" value="ECO:0007669"/>
    <property type="project" value="TreeGrafter"/>
</dbReference>
<dbReference type="GO" id="GO:0098978">
    <property type="term" value="C:glutamatergic synapse"/>
    <property type="evidence" value="ECO:0007669"/>
    <property type="project" value="TreeGrafter"/>
</dbReference>
<keyword evidence="3" id="KW-1185">Reference proteome</keyword>
<feature type="compositionally biased region" description="Basic residues" evidence="1">
    <location>
        <begin position="1"/>
        <end position="16"/>
    </location>
</feature>
<evidence type="ECO:0000256" key="1">
    <source>
        <dbReference type="SAM" id="MobiDB-lite"/>
    </source>
</evidence>
<name>A0A4Z2J991_9TELE</name>
<dbReference type="InterPro" id="IPR052098">
    <property type="entry name" value="Presynaptic_Scaffold_Bsn/Pclo"/>
</dbReference>
<dbReference type="GO" id="GO:0035418">
    <property type="term" value="P:protein localization to synapse"/>
    <property type="evidence" value="ECO:0007669"/>
    <property type="project" value="TreeGrafter"/>
</dbReference>
<dbReference type="OrthoDB" id="8958885at2759"/>
<feature type="region of interest" description="Disordered" evidence="1">
    <location>
        <begin position="1"/>
        <end position="120"/>
    </location>
</feature>
<dbReference type="PANTHER" id="PTHR14113">
    <property type="entry name" value="PICCOLO/BASSOON"/>
    <property type="match status" value="1"/>
</dbReference>
<dbReference type="GO" id="GO:0098982">
    <property type="term" value="C:GABA-ergic synapse"/>
    <property type="evidence" value="ECO:0007669"/>
    <property type="project" value="TreeGrafter"/>
</dbReference>
<organism evidence="2 3">
    <name type="scientific">Liparis tanakae</name>
    <name type="common">Tanaka's snailfish</name>
    <dbReference type="NCBI Taxonomy" id="230148"/>
    <lineage>
        <taxon>Eukaryota</taxon>
        <taxon>Metazoa</taxon>
        <taxon>Chordata</taxon>
        <taxon>Craniata</taxon>
        <taxon>Vertebrata</taxon>
        <taxon>Euteleostomi</taxon>
        <taxon>Actinopterygii</taxon>
        <taxon>Neopterygii</taxon>
        <taxon>Teleostei</taxon>
        <taxon>Neoteleostei</taxon>
        <taxon>Acanthomorphata</taxon>
        <taxon>Eupercaria</taxon>
        <taxon>Perciformes</taxon>
        <taxon>Cottioidei</taxon>
        <taxon>Cottales</taxon>
        <taxon>Liparidae</taxon>
        <taxon>Liparis</taxon>
    </lineage>
</organism>
<dbReference type="EMBL" id="SRLO01000017">
    <property type="protein sequence ID" value="TNN86243.1"/>
    <property type="molecule type" value="Genomic_DNA"/>
</dbReference>
<evidence type="ECO:0000313" key="2">
    <source>
        <dbReference type="EMBL" id="TNN86243.1"/>
    </source>
</evidence>
<protein>
    <submittedName>
        <fullName evidence="2">Protein piccolo</fullName>
    </submittedName>
</protein>
<proteinExistence type="predicted"/>
<dbReference type="GO" id="GO:0048788">
    <property type="term" value="C:cytoskeleton of presynaptic active zone"/>
    <property type="evidence" value="ECO:0007669"/>
    <property type="project" value="TreeGrafter"/>
</dbReference>
<gene>
    <name evidence="2" type="primary">PCLO_4</name>
    <name evidence="2" type="ORF">EYF80_003660</name>
</gene>
<accession>A0A4Z2J991</accession>
<dbReference type="AlphaFoldDB" id="A0A4Z2J991"/>
<feature type="compositionally biased region" description="Low complexity" evidence="1">
    <location>
        <begin position="29"/>
        <end position="53"/>
    </location>
</feature>
<evidence type="ECO:0000313" key="3">
    <source>
        <dbReference type="Proteomes" id="UP000314294"/>
    </source>
</evidence>
<sequence length="134" mass="14878">MPCKKIKKAIPVTRHRQSTDEEVESITESLSKGSSSVQVSSFTPGSSPTSASSLEEDSDSSPRKKKVSGDKQHRKGRHRQTTQPLPTIEDSSEEENMSGGKKSRKDKEELRTHSSNTSFIRFNSTVYTNTSTFI</sequence>
<dbReference type="GO" id="GO:0030424">
    <property type="term" value="C:axon"/>
    <property type="evidence" value="ECO:0007669"/>
    <property type="project" value="TreeGrafter"/>
</dbReference>